<gene>
    <name evidence="2" type="ORF">PG986_011589</name>
</gene>
<dbReference type="Proteomes" id="UP001391051">
    <property type="component" value="Unassembled WGS sequence"/>
</dbReference>
<protein>
    <submittedName>
        <fullName evidence="2">Polyketide synthase</fullName>
    </submittedName>
</protein>
<dbReference type="GeneID" id="92080873"/>
<sequence length="144" mass="15813">MHDLGLVSRVSWTPASQSEDQVNFDKVVFLVPEDDETYNSEAVSAYQAQLADEKYATTVVSHITEQDTLLALPGSIIIHIPNDPSTKDGIYEAVHKSCARLVEAAQVLNKRQHQQPDKSPTPKLFSLAPQHPDSDGLAYAPFLG</sequence>
<evidence type="ECO:0000313" key="3">
    <source>
        <dbReference type="Proteomes" id="UP001391051"/>
    </source>
</evidence>
<dbReference type="EMBL" id="JAQQWE010000008">
    <property type="protein sequence ID" value="KAK7942476.1"/>
    <property type="molecule type" value="Genomic_DNA"/>
</dbReference>
<proteinExistence type="predicted"/>
<organism evidence="2 3">
    <name type="scientific">Apiospora aurea</name>
    <dbReference type="NCBI Taxonomy" id="335848"/>
    <lineage>
        <taxon>Eukaryota</taxon>
        <taxon>Fungi</taxon>
        <taxon>Dikarya</taxon>
        <taxon>Ascomycota</taxon>
        <taxon>Pezizomycotina</taxon>
        <taxon>Sordariomycetes</taxon>
        <taxon>Xylariomycetidae</taxon>
        <taxon>Amphisphaeriales</taxon>
        <taxon>Apiosporaceae</taxon>
        <taxon>Apiospora</taxon>
    </lineage>
</organism>
<feature type="region of interest" description="Disordered" evidence="1">
    <location>
        <begin position="109"/>
        <end position="132"/>
    </location>
</feature>
<reference evidence="2 3" key="1">
    <citation type="submission" date="2023-01" db="EMBL/GenBank/DDBJ databases">
        <title>Analysis of 21 Apiospora genomes using comparative genomics revels a genus with tremendous synthesis potential of carbohydrate active enzymes and secondary metabolites.</title>
        <authorList>
            <person name="Sorensen T."/>
        </authorList>
    </citation>
    <scope>NUCLEOTIDE SEQUENCE [LARGE SCALE GENOMIC DNA]</scope>
    <source>
        <strain evidence="2 3">CBS 24483</strain>
    </source>
</reference>
<accession>A0ABR1PXL7</accession>
<evidence type="ECO:0000313" key="2">
    <source>
        <dbReference type="EMBL" id="KAK7942476.1"/>
    </source>
</evidence>
<keyword evidence="3" id="KW-1185">Reference proteome</keyword>
<evidence type="ECO:0000256" key="1">
    <source>
        <dbReference type="SAM" id="MobiDB-lite"/>
    </source>
</evidence>
<comment type="caution">
    <text evidence="2">The sequence shown here is derived from an EMBL/GenBank/DDBJ whole genome shotgun (WGS) entry which is preliminary data.</text>
</comment>
<dbReference type="RefSeq" id="XP_066694507.1">
    <property type="nucleotide sequence ID" value="XM_066847811.1"/>
</dbReference>
<name>A0ABR1PXL7_9PEZI</name>